<feature type="compositionally biased region" description="Polar residues" evidence="5">
    <location>
        <begin position="174"/>
        <end position="183"/>
    </location>
</feature>
<gene>
    <name evidence="6" type="ORF">J1605_012336</name>
</gene>
<feature type="compositionally biased region" description="Basic and acidic residues" evidence="5">
    <location>
        <begin position="859"/>
        <end position="870"/>
    </location>
</feature>
<dbReference type="PANTHER" id="PTHR24023:SF1082">
    <property type="entry name" value="COLLAGEN TRIPLE HELIX REPEAT"/>
    <property type="match status" value="1"/>
</dbReference>
<keyword evidence="3" id="KW-0677">Repeat</keyword>
<keyword evidence="2" id="KW-0272">Extracellular matrix</keyword>
<feature type="region of interest" description="Disordered" evidence="5">
    <location>
        <begin position="40"/>
        <end position="63"/>
    </location>
</feature>
<dbReference type="InterPro" id="IPR008160">
    <property type="entry name" value="Collagen"/>
</dbReference>
<feature type="compositionally biased region" description="Basic residues" evidence="5">
    <location>
        <begin position="134"/>
        <end position="143"/>
    </location>
</feature>
<dbReference type="GO" id="GO:0030020">
    <property type="term" value="F:extracellular matrix structural constituent conferring tensile strength"/>
    <property type="evidence" value="ECO:0007669"/>
    <property type="project" value="TreeGrafter"/>
</dbReference>
<reference evidence="6 7" key="1">
    <citation type="submission" date="2022-11" db="EMBL/GenBank/DDBJ databases">
        <title>Whole genome sequence of Eschrichtius robustus ER-17-0199.</title>
        <authorList>
            <person name="Bruniche-Olsen A."/>
            <person name="Black A.N."/>
            <person name="Fields C.J."/>
            <person name="Walden K."/>
            <person name="Dewoody J.A."/>
        </authorList>
    </citation>
    <scope>NUCLEOTIDE SEQUENCE [LARGE SCALE GENOMIC DNA]</scope>
    <source>
        <strain evidence="6">ER-17-0199</strain>
        <tissue evidence="6">Blubber</tissue>
    </source>
</reference>
<dbReference type="EMBL" id="JAIQCJ010002214">
    <property type="protein sequence ID" value="KAJ8779452.1"/>
    <property type="molecule type" value="Genomic_DNA"/>
</dbReference>
<name>A0AB34GKA0_ESCRO</name>
<accession>A0AB34GKA0</accession>
<sequence>MSRGARGTLSRDARPCLGRAACGESWRRVLAARRAQVAGDTMVPIHGAPDSPPPPPPRGRRLQPDAALAGCCLSAGLARSRLTFEGRLGGGGLTGRGRGGAGPGRHLGPAGRQPGTSRPGEGAGTWQAGDPHPRRGWPQRSTRRAGPPGPPRATGSAWIRRNRRGAGLHHKETVCSTKTSNQPRDAEPVIAAGGQGAAGDKGPPGKAGPPGPKGEPGKAGPDGPDGKPGIDVSTYLSVRASLGSQVPPACRALASPDLLDHLDLLASLGDPGPEGPAGPPGPPGKPGRPGTIQGLEGSADFLCPTNCPAGVKGPPGLQGVKGHPGKRGLLGDSGRQGKPGPKGDVGASGEQGIPGPPGPQGIRGYPGMAGPKGETGPHGYKGMVGSIGAAGSPGEEGPPGPPGRAGEKGDVASPHCECPFDFPPEQGPPGIDGKDGTPGTPGMKGSAGQVGRPGNPGHQGLVGEPGRQGFPGVSGSPGKEGEPGPRGEIGPQGIMGQKPDVTFTFHFRVTTVRGGQWGSQALKAYRAPRGNRVPPEFQGPKACQESRETRYQMGLENTRERSLKTLGEESVEGSEILEHRKSSWKKYSLRVARDPGGSPGKTGPRGGVGDPGVAGLPGEKGEKGESGEPGPKGQQGVRGEAGYPGPSGDAGAPGVQGYPGPPGPRGLAGNRGLPGQPGRQGVAGRDASDQHIEDVVLKMLQEQLAEMAVSAKREALGATGMMGLPGPPGPPGYPGKQGPIGHPGPRGIPGIVGAVGQIGNTGPKGECCSVENVERRVIGEKLDEGIPGCLGPQGSQDCLAGLARQSTAKMEIEGSQGPQERQADLACQAPWGCQASVSLRPALEPQPTRLHASQSLDPSRGHEHQAKTEPTDAENYPQ</sequence>
<feature type="region of interest" description="Disordered" evidence="5">
    <location>
        <begin position="264"/>
        <end position="301"/>
    </location>
</feature>
<dbReference type="GO" id="GO:0030198">
    <property type="term" value="P:extracellular matrix organization"/>
    <property type="evidence" value="ECO:0007669"/>
    <property type="project" value="TreeGrafter"/>
</dbReference>
<evidence type="ECO:0000256" key="1">
    <source>
        <dbReference type="ARBA" id="ARBA00004498"/>
    </source>
</evidence>
<feature type="compositionally biased region" description="Low complexity" evidence="5">
    <location>
        <begin position="665"/>
        <end position="674"/>
    </location>
</feature>
<keyword evidence="4" id="KW-0379">Hydroxylation</keyword>
<evidence type="ECO:0000256" key="5">
    <source>
        <dbReference type="SAM" id="MobiDB-lite"/>
    </source>
</evidence>
<evidence type="ECO:0000256" key="2">
    <source>
        <dbReference type="ARBA" id="ARBA00022530"/>
    </source>
</evidence>
<comment type="caution">
    <text evidence="6">The sequence shown here is derived from an EMBL/GenBank/DDBJ whole genome shotgun (WGS) entry which is preliminary data.</text>
</comment>
<dbReference type="AlphaFoldDB" id="A0AB34GKA0"/>
<dbReference type="PANTHER" id="PTHR24023">
    <property type="entry name" value="COLLAGEN ALPHA"/>
    <property type="match status" value="1"/>
</dbReference>
<keyword evidence="2" id="KW-0964">Secreted</keyword>
<keyword evidence="7" id="KW-1185">Reference proteome</keyword>
<dbReference type="GO" id="GO:0005615">
    <property type="term" value="C:extracellular space"/>
    <property type="evidence" value="ECO:0007669"/>
    <property type="project" value="TreeGrafter"/>
</dbReference>
<protein>
    <recommendedName>
        <fullName evidence="8">Collagen alpha-2(IX) chain</fullName>
    </recommendedName>
</protein>
<dbReference type="Pfam" id="PF01391">
    <property type="entry name" value="Collagen"/>
    <property type="match status" value="4"/>
</dbReference>
<feature type="region of interest" description="Disordered" evidence="5">
    <location>
        <begin position="89"/>
        <end position="232"/>
    </location>
</feature>
<dbReference type="InterPro" id="IPR050149">
    <property type="entry name" value="Collagen_superfamily"/>
</dbReference>
<evidence type="ECO:0000313" key="6">
    <source>
        <dbReference type="EMBL" id="KAJ8779452.1"/>
    </source>
</evidence>
<feature type="compositionally biased region" description="Gly residues" evidence="5">
    <location>
        <begin position="597"/>
        <end position="612"/>
    </location>
</feature>
<feature type="region of interest" description="Disordered" evidence="5">
    <location>
        <begin position="313"/>
        <end position="496"/>
    </location>
</feature>
<comment type="subcellular location">
    <subcellularLocation>
        <location evidence="1">Secreted</location>
        <location evidence="1">Extracellular space</location>
        <location evidence="1">Extracellular matrix</location>
    </subcellularLocation>
</comment>
<dbReference type="GO" id="GO:0031012">
    <property type="term" value="C:extracellular matrix"/>
    <property type="evidence" value="ECO:0007669"/>
    <property type="project" value="TreeGrafter"/>
</dbReference>
<evidence type="ECO:0000256" key="3">
    <source>
        <dbReference type="ARBA" id="ARBA00022737"/>
    </source>
</evidence>
<evidence type="ECO:0008006" key="8">
    <source>
        <dbReference type="Google" id="ProtNLM"/>
    </source>
</evidence>
<feature type="compositionally biased region" description="Pro residues" evidence="5">
    <location>
        <begin position="273"/>
        <end position="286"/>
    </location>
</feature>
<evidence type="ECO:0000256" key="4">
    <source>
        <dbReference type="ARBA" id="ARBA00023278"/>
    </source>
</evidence>
<evidence type="ECO:0000313" key="7">
    <source>
        <dbReference type="Proteomes" id="UP001159641"/>
    </source>
</evidence>
<dbReference type="Proteomes" id="UP001159641">
    <property type="component" value="Unassembled WGS sequence"/>
</dbReference>
<feature type="region of interest" description="Disordered" evidence="5">
    <location>
        <begin position="838"/>
        <end position="878"/>
    </location>
</feature>
<organism evidence="6 7">
    <name type="scientific">Eschrichtius robustus</name>
    <name type="common">California gray whale</name>
    <name type="synonym">Eschrichtius gibbosus</name>
    <dbReference type="NCBI Taxonomy" id="9764"/>
    <lineage>
        <taxon>Eukaryota</taxon>
        <taxon>Metazoa</taxon>
        <taxon>Chordata</taxon>
        <taxon>Craniata</taxon>
        <taxon>Vertebrata</taxon>
        <taxon>Euteleostomi</taxon>
        <taxon>Mammalia</taxon>
        <taxon>Eutheria</taxon>
        <taxon>Laurasiatheria</taxon>
        <taxon>Artiodactyla</taxon>
        <taxon>Whippomorpha</taxon>
        <taxon>Cetacea</taxon>
        <taxon>Mysticeti</taxon>
        <taxon>Eschrichtiidae</taxon>
        <taxon>Eschrichtius</taxon>
    </lineage>
</organism>
<proteinExistence type="predicted"/>
<feature type="region of interest" description="Disordered" evidence="5">
    <location>
        <begin position="588"/>
        <end position="688"/>
    </location>
</feature>
<feature type="compositionally biased region" description="Gly residues" evidence="5">
    <location>
        <begin position="89"/>
        <end position="105"/>
    </location>
</feature>